<dbReference type="Pfam" id="PF13649">
    <property type="entry name" value="Methyltransf_25"/>
    <property type="match status" value="1"/>
</dbReference>
<dbReference type="InterPro" id="IPR041698">
    <property type="entry name" value="Methyltransf_25"/>
</dbReference>
<dbReference type="GO" id="GO:0008168">
    <property type="term" value="F:methyltransferase activity"/>
    <property type="evidence" value="ECO:0007669"/>
    <property type="project" value="UniProtKB-KW"/>
</dbReference>
<dbReference type="CDD" id="cd04789">
    <property type="entry name" value="HTH_Cfa"/>
    <property type="match status" value="1"/>
</dbReference>
<keyword evidence="3" id="KW-0489">Methyltransferase</keyword>
<dbReference type="SMART" id="SM00422">
    <property type="entry name" value="HTH_MERR"/>
    <property type="match status" value="1"/>
</dbReference>
<keyword evidence="1" id="KW-0238">DNA-binding</keyword>
<feature type="domain" description="HTH merR-type" evidence="2">
    <location>
        <begin position="1"/>
        <end position="69"/>
    </location>
</feature>
<organism evidence="3 4">
    <name type="scientific">Thalassotalea loyana</name>
    <dbReference type="NCBI Taxonomy" id="280483"/>
    <lineage>
        <taxon>Bacteria</taxon>
        <taxon>Pseudomonadati</taxon>
        <taxon>Pseudomonadota</taxon>
        <taxon>Gammaproteobacteria</taxon>
        <taxon>Alteromonadales</taxon>
        <taxon>Colwelliaceae</taxon>
        <taxon>Thalassotalea</taxon>
    </lineage>
</organism>
<keyword evidence="3" id="KW-0808">Transferase</keyword>
<keyword evidence="4" id="KW-1185">Reference proteome</keyword>
<dbReference type="Proteomes" id="UP001157134">
    <property type="component" value="Unassembled WGS sequence"/>
</dbReference>
<dbReference type="InterPro" id="IPR000551">
    <property type="entry name" value="MerR-type_HTH_dom"/>
</dbReference>
<dbReference type="PANTHER" id="PTHR30204">
    <property type="entry name" value="REDOX-CYCLING DRUG-SENSING TRANSCRIPTIONAL ACTIVATOR SOXR"/>
    <property type="match status" value="1"/>
</dbReference>
<evidence type="ECO:0000256" key="1">
    <source>
        <dbReference type="ARBA" id="ARBA00023125"/>
    </source>
</evidence>
<evidence type="ECO:0000313" key="3">
    <source>
        <dbReference type="EMBL" id="GLX85997.1"/>
    </source>
</evidence>
<accession>A0ABQ6HH29</accession>
<dbReference type="PROSITE" id="PS50937">
    <property type="entry name" value="HTH_MERR_2"/>
    <property type="match status" value="1"/>
</dbReference>
<dbReference type="CDD" id="cd02440">
    <property type="entry name" value="AdoMet_MTases"/>
    <property type="match status" value="1"/>
</dbReference>
<protein>
    <submittedName>
        <fullName evidence="3">Methyltransferase</fullName>
    </submittedName>
</protein>
<evidence type="ECO:0000259" key="2">
    <source>
        <dbReference type="PROSITE" id="PS50937"/>
    </source>
</evidence>
<dbReference type="Pfam" id="PF13411">
    <property type="entry name" value="MerR_1"/>
    <property type="match status" value="1"/>
</dbReference>
<dbReference type="InterPro" id="IPR047057">
    <property type="entry name" value="MerR_fam"/>
</dbReference>
<dbReference type="EMBL" id="BSSV01000004">
    <property type="protein sequence ID" value="GLX85997.1"/>
    <property type="molecule type" value="Genomic_DNA"/>
</dbReference>
<comment type="caution">
    <text evidence="3">The sequence shown here is derived from an EMBL/GenBank/DDBJ whole genome shotgun (WGS) entry which is preliminary data.</text>
</comment>
<dbReference type="InterPro" id="IPR029063">
    <property type="entry name" value="SAM-dependent_MTases_sf"/>
</dbReference>
<dbReference type="Gene3D" id="3.40.50.150">
    <property type="entry name" value="Vaccinia Virus protein VP39"/>
    <property type="match status" value="1"/>
</dbReference>
<gene>
    <name evidence="3" type="ORF">tloyanaT_22490</name>
</gene>
<dbReference type="SUPFAM" id="SSF53335">
    <property type="entry name" value="S-adenosyl-L-methionine-dependent methyltransferases"/>
    <property type="match status" value="1"/>
</dbReference>
<dbReference type="GO" id="GO:0032259">
    <property type="term" value="P:methylation"/>
    <property type="evidence" value="ECO:0007669"/>
    <property type="project" value="UniProtKB-KW"/>
</dbReference>
<name>A0ABQ6HH29_9GAMM</name>
<dbReference type="Gene3D" id="1.10.1660.10">
    <property type="match status" value="1"/>
</dbReference>
<reference evidence="3 4" key="1">
    <citation type="submission" date="2023-03" db="EMBL/GenBank/DDBJ databases">
        <title>Thalassotalea loyana LMG 22536T draft genome sequence.</title>
        <authorList>
            <person name="Sawabe T."/>
        </authorList>
    </citation>
    <scope>NUCLEOTIDE SEQUENCE [LARGE SCALE GENOMIC DNA]</scope>
    <source>
        <strain evidence="3 4">LMG 22536</strain>
    </source>
</reference>
<evidence type="ECO:0000313" key="4">
    <source>
        <dbReference type="Proteomes" id="UP001157134"/>
    </source>
</evidence>
<dbReference type="SUPFAM" id="SSF46955">
    <property type="entry name" value="Putative DNA-binding domain"/>
    <property type="match status" value="1"/>
</dbReference>
<dbReference type="PANTHER" id="PTHR30204:SF97">
    <property type="entry name" value="MERR FAMILY REGULATORY PROTEIN"/>
    <property type="match status" value="1"/>
</dbReference>
<sequence length="389" mass="44603">MYKISELAKKIGLSRTALLYYEKQNLIKGQRLDNGYRVYSEQDLQRILLIQHLQLGGLTLKECKQCLEAKLDKGLLHKRLDALNVEIAQKQQARSFLQALVGEGELKPWHEKLNAVAPEAHIDWLKTQGFDEKEALRLKWLSKNMNEHDNYMNDFMSIFSTLEYWGPGSKSDTKKAFNVISPSPKKILEMGCGKGLATLTLATESEAQITAIDNEQSALDALTNRFSSEGLSERLITVCASMSDIPFSSESFDLTWAEGSAYIIGVEKALSLWKPVLKPSGHFVFSDMVWYTDEPSEVAETFWRQEYPDMQQIDTRVKQIENAGYRVLKHFNQSKEAWNNYYHPLSKRLDEVRPTMEKSPAFNDIEQEVNICTQYADEFGYHMFVVEKA</sequence>
<dbReference type="InterPro" id="IPR009061">
    <property type="entry name" value="DNA-bd_dom_put_sf"/>
</dbReference>
<proteinExistence type="predicted"/>
<dbReference type="RefSeq" id="WP_284298646.1">
    <property type="nucleotide sequence ID" value="NZ_BSSV01000004.1"/>
</dbReference>